<evidence type="ECO:0000313" key="2">
    <source>
        <dbReference type="Proteomes" id="UP000799441"/>
    </source>
</evidence>
<proteinExistence type="predicted"/>
<keyword evidence="2" id="KW-1185">Reference proteome</keyword>
<dbReference type="EMBL" id="MU003798">
    <property type="protein sequence ID" value="KAF2720564.1"/>
    <property type="molecule type" value="Genomic_DNA"/>
</dbReference>
<dbReference type="Proteomes" id="UP000799441">
    <property type="component" value="Unassembled WGS sequence"/>
</dbReference>
<accession>A0A9P4Q6A1</accession>
<reference evidence="1" key="1">
    <citation type="journal article" date="2020" name="Stud. Mycol.">
        <title>101 Dothideomycetes genomes: a test case for predicting lifestyles and emergence of pathogens.</title>
        <authorList>
            <person name="Haridas S."/>
            <person name="Albert R."/>
            <person name="Binder M."/>
            <person name="Bloem J."/>
            <person name="Labutti K."/>
            <person name="Salamov A."/>
            <person name="Andreopoulos B."/>
            <person name="Baker S."/>
            <person name="Barry K."/>
            <person name="Bills G."/>
            <person name="Bluhm B."/>
            <person name="Cannon C."/>
            <person name="Castanera R."/>
            <person name="Culley D."/>
            <person name="Daum C."/>
            <person name="Ezra D."/>
            <person name="Gonzalez J."/>
            <person name="Henrissat B."/>
            <person name="Kuo A."/>
            <person name="Liang C."/>
            <person name="Lipzen A."/>
            <person name="Lutzoni F."/>
            <person name="Magnuson J."/>
            <person name="Mondo S."/>
            <person name="Nolan M."/>
            <person name="Ohm R."/>
            <person name="Pangilinan J."/>
            <person name="Park H.-J."/>
            <person name="Ramirez L."/>
            <person name="Alfaro M."/>
            <person name="Sun H."/>
            <person name="Tritt A."/>
            <person name="Yoshinaga Y."/>
            <person name="Zwiers L.-H."/>
            <person name="Turgeon B."/>
            <person name="Goodwin S."/>
            <person name="Spatafora J."/>
            <person name="Crous P."/>
            <person name="Grigoriev I."/>
        </authorList>
    </citation>
    <scope>NUCLEOTIDE SEQUENCE</scope>
    <source>
        <strain evidence="1">CBS 116435</strain>
    </source>
</reference>
<sequence length="154" mass="16946">MAIWHAQPVRCAMVDGRVCRPAAPKRQGKAEFTLPYLHTQNPHQFRHLSARRGRQSASALLNHNLIQPYLALPYPNRTGTGCRNTPIGRTSNHALSHEGLARCCCCLPLVDQHLRVGASPCLSPTSTVHVLHDPSVSLHASPYMRPTPGIHTLT</sequence>
<comment type="caution">
    <text evidence="1">The sequence shown here is derived from an EMBL/GenBank/DDBJ whole genome shotgun (WGS) entry which is preliminary data.</text>
</comment>
<name>A0A9P4Q6A1_9PEZI</name>
<organism evidence="1 2">
    <name type="scientific">Polychaeton citri CBS 116435</name>
    <dbReference type="NCBI Taxonomy" id="1314669"/>
    <lineage>
        <taxon>Eukaryota</taxon>
        <taxon>Fungi</taxon>
        <taxon>Dikarya</taxon>
        <taxon>Ascomycota</taxon>
        <taxon>Pezizomycotina</taxon>
        <taxon>Dothideomycetes</taxon>
        <taxon>Dothideomycetidae</taxon>
        <taxon>Capnodiales</taxon>
        <taxon>Capnodiaceae</taxon>
        <taxon>Polychaeton</taxon>
    </lineage>
</organism>
<protein>
    <submittedName>
        <fullName evidence="1">Uncharacterized protein</fullName>
    </submittedName>
</protein>
<evidence type="ECO:0000313" key="1">
    <source>
        <dbReference type="EMBL" id="KAF2720564.1"/>
    </source>
</evidence>
<gene>
    <name evidence="1" type="ORF">K431DRAFT_89888</name>
</gene>
<dbReference type="AlphaFoldDB" id="A0A9P4Q6A1"/>